<dbReference type="PANTHER" id="PTHR30050">
    <property type="entry name" value="CHROMOSOMAL REPLICATION INITIATOR PROTEIN DNAA"/>
    <property type="match status" value="1"/>
</dbReference>
<keyword evidence="4" id="KW-1185">Reference proteome</keyword>
<dbReference type="Pfam" id="PF22688">
    <property type="entry name" value="Hda_lid"/>
    <property type="match status" value="1"/>
</dbReference>
<dbReference type="STRING" id="56804.BAE46_01265"/>
<dbReference type="EMBL" id="BAET01000007">
    <property type="protein sequence ID" value="GAB55069.1"/>
    <property type="molecule type" value="Genomic_DNA"/>
</dbReference>
<dbReference type="AlphaFoldDB" id="H5T9U2"/>
<dbReference type="CDD" id="cd01120">
    <property type="entry name" value="RecA-like_superfamily"/>
    <property type="match status" value="1"/>
</dbReference>
<dbReference type="SUPFAM" id="SSF52540">
    <property type="entry name" value="P-loop containing nucleoside triphosphate hydrolases"/>
    <property type="match status" value="1"/>
</dbReference>
<accession>H5T9U2</accession>
<dbReference type="Gene3D" id="3.40.50.300">
    <property type="entry name" value="P-loop containing nucleotide triphosphate hydrolases"/>
    <property type="match status" value="1"/>
</dbReference>
<organism evidence="3 4">
    <name type="scientific">Glaciecola punicea ACAM 611</name>
    <dbReference type="NCBI Taxonomy" id="1121923"/>
    <lineage>
        <taxon>Bacteria</taxon>
        <taxon>Pseudomonadati</taxon>
        <taxon>Pseudomonadota</taxon>
        <taxon>Gammaproteobacteria</taxon>
        <taxon>Alteromonadales</taxon>
        <taxon>Alteromonadaceae</taxon>
        <taxon>Glaciecola</taxon>
    </lineage>
</organism>
<name>H5T9U2_9ALTE</name>
<dbReference type="InterPro" id="IPR013317">
    <property type="entry name" value="DnaA_dom"/>
</dbReference>
<comment type="caution">
    <text evidence="3">The sequence shown here is derived from an EMBL/GenBank/DDBJ whole genome shotgun (WGS) entry which is preliminary data.</text>
</comment>
<proteinExistence type="predicted"/>
<dbReference type="RefSeq" id="WP_006003799.1">
    <property type="nucleotide sequence ID" value="NZ_BAET01000007.1"/>
</dbReference>
<dbReference type="eggNOG" id="COG0593">
    <property type="taxonomic scope" value="Bacteria"/>
</dbReference>
<dbReference type="NCBIfam" id="TIGR03420">
    <property type="entry name" value="DnaA_homol_Hda"/>
    <property type="match status" value="1"/>
</dbReference>
<evidence type="ECO:0000313" key="4">
    <source>
        <dbReference type="Proteomes" id="UP000053586"/>
    </source>
</evidence>
<dbReference type="Proteomes" id="UP000053586">
    <property type="component" value="Unassembled WGS sequence"/>
</dbReference>
<dbReference type="GO" id="GO:0032297">
    <property type="term" value="P:negative regulation of DNA-templated DNA replication initiation"/>
    <property type="evidence" value="ECO:0007669"/>
    <property type="project" value="InterPro"/>
</dbReference>
<gene>
    <name evidence="3" type="primary">hda</name>
    <name evidence="3" type="ORF">GPUN_0938</name>
</gene>
<reference evidence="3 4" key="1">
    <citation type="journal article" date="2012" name="J. Bacteriol.">
        <title>Genome sequence of proteorhodopsin-containing sea ice bacterium Glaciecola punicea ACAM 611T.</title>
        <authorList>
            <person name="Qin Q.-L."/>
            <person name="Xie B.-B."/>
            <person name="Shu Y.-L."/>
            <person name="Rong J.-C."/>
            <person name="Zhao D.-L."/>
            <person name="Zhang X.-Y."/>
            <person name="Chen X.-L."/>
            <person name="Zhou B.-C."/>
            <person name="Zhanga Y.-Z."/>
        </authorList>
    </citation>
    <scope>NUCLEOTIDE SEQUENCE [LARGE SCALE GENOMIC DNA]</scope>
    <source>
        <strain evidence="3 4">ACAM 611</strain>
    </source>
</reference>
<dbReference type="InterPro" id="IPR027417">
    <property type="entry name" value="P-loop_NTPase"/>
</dbReference>
<dbReference type="Pfam" id="PF00308">
    <property type="entry name" value="Bac_DnaA"/>
    <property type="match status" value="1"/>
</dbReference>
<sequence>MQLVLPVSFRKQDSLHNFVEGKNSQLICHLQNVLNNKVDYPQASQRICVLTGGPGAGKSHLLLATCEQAALSGLTQQYIDLVHTINMPPEMLLGLISKDVVCIDNLQAVSGVANWQTAVFDIINQFTEAQGALLLIATSEPIDQIEYALVDLRTRLSWGTNFTLQQLNDDDKYRALENHLKAIGIAYTQDAIGFLLSRTSRDMHDLMLLVNTLDKASFESKRKITIPFIKTTLNL</sequence>
<dbReference type="Gene3D" id="1.10.8.60">
    <property type="match status" value="1"/>
</dbReference>
<dbReference type="OrthoDB" id="9784878at2"/>
<protein>
    <submittedName>
        <fullName evidence="3">DnaA-homolog protein</fullName>
    </submittedName>
</protein>
<evidence type="ECO:0000313" key="3">
    <source>
        <dbReference type="EMBL" id="GAB55069.1"/>
    </source>
</evidence>
<dbReference type="PANTHER" id="PTHR30050:SF5">
    <property type="entry name" value="DNAA REGULATORY INACTIVATOR HDA"/>
    <property type="match status" value="1"/>
</dbReference>
<evidence type="ECO:0000259" key="1">
    <source>
        <dbReference type="Pfam" id="PF00308"/>
    </source>
</evidence>
<dbReference type="InterPro" id="IPR017788">
    <property type="entry name" value="Hda"/>
</dbReference>
<dbReference type="InterPro" id="IPR055199">
    <property type="entry name" value="Hda_lid"/>
</dbReference>
<feature type="domain" description="Chromosomal replication initiator protein DnaA ATPAse" evidence="1">
    <location>
        <begin position="14"/>
        <end position="160"/>
    </location>
</feature>
<dbReference type="GO" id="GO:0006270">
    <property type="term" value="P:DNA replication initiation"/>
    <property type="evidence" value="ECO:0007669"/>
    <property type="project" value="TreeGrafter"/>
</dbReference>
<feature type="domain" description="Hda lid" evidence="2">
    <location>
        <begin position="169"/>
        <end position="233"/>
    </location>
</feature>
<evidence type="ECO:0000259" key="2">
    <source>
        <dbReference type="Pfam" id="PF22688"/>
    </source>
</evidence>
<reference evidence="3 4" key="2">
    <citation type="journal article" date="2017" name="Antonie Van Leeuwenhoek">
        <title>Rhizobium rhizosphaerae sp. nov., a novel species isolated from rice rhizosphere.</title>
        <authorList>
            <person name="Zhao J.J."/>
            <person name="Zhang J."/>
            <person name="Zhang R.J."/>
            <person name="Zhang C.W."/>
            <person name="Yin H.Q."/>
            <person name="Zhang X.X."/>
        </authorList>
    </citation>
    <scope>NUCLEOTIDE SEQUENCE [LARGE SCALE GENOMIC DNA]</scope>
    <source>
        <strain evidence="3 4">ACAM 611</strain>
    </source>
</reference>